<keyword evidence="5" id="KW-0966">Cell projection</keyword>
<proteinExistence type="predicted"/>
<evidence type="ECO:0000256" key="5">
    <source>
        <dbReference type="ARBA" id="ARBA00023273"/>
    </source>
</evidence>
<evidence type="ECO:0000256" key="1">
    <source>
        <dbReference type="ARBA" id="ARBA00004138"/>
    </source>
</evidence>
<dbReference type="PANTHER" id="PTHR21490">
    <property type="entry name" value="ENKURIN-RELATED"/>
    <property type="match status" value="1"/>
</dbReference>
<evidence type="ECO:0000256" key="3">
    <source>
        <dbReference type="ARBA" id="ARBA00022490"/>
    </source>
</evidence>
<dbReference type="InterPro" id="IPR027012">
    <property type="entry name" value="Enkurin_dom"/>
</dbReference>
<dbReference type="AlphaFoldDB" id="A0ABD2N140"/>
<accession>A0ABD2N140</accession>
<sequence>MITSTLKGVFPEPKPTFRRNFIKENVSRIKQMQGIIPLSDPDIQRKRRDDKFKNIPPKVSGQSNAALLHKTKTNSRVGTEPQRPITNEKSKLDQKNRDNISKIQVEKQKFLSRGIQTERLDDMSKLYESGVIKYPSAGMRKSPRKDLKKLNQEQGDNMTTVDELYEATDNLGLGDKTEHNYVKENMRNIKMKITKNDSIRNPNEPPPNYQKGVVPKYLKDRKGYEKLADIEPDCPPGHILLPEEERKETLRVLRQSYADRVQELNSLPVRSDTLKMKKRKMDIEEELKKIDEGIKVFQRPKVFVKINA</sequence>
<dbReference type="InterPro" id="IPR052102">
    <property type="entry name" value="Enkurin_domain-protein"/>
</dbReference>
<dbReference type="PROSITE" id="PS51665">
    <property type="entry name" value="ENKURIN"/>
    <property type="match status" value="1"/>
</dbReference>
<feature type="domain" description="Enkurin" evidence="7">
    <location>
        <begin position="213"/>
        <end position="305"/>
    </location>
</feature>
<dbReference type="Pfam" id="PF13864">
    <property type="entry name" value="Enkurin"/>
    <property type="match status" value="1"/>
</dbReference>
<comment type="caution">
    <text evidence="8">The sequence shown here is derived from an EMBL/GenBank/DDBJ whole genome shotgun (WGS) entry which is preliminary data.</text>
</comment>
<evidence type="ECO:0000256" key="6">
    <source>
        <dbReference type="SAM" id="MobiDB-lite"/>
    </source>
</evidence>
<keyword evidence="9" id="KW-1185">Reference proteome</keyword>
<comment type="subcellular location">
    <subcellularLocation>
        <location evidence="1">Cell projection</location>
        <location evidence="1">Cilium</location>
    </subcellularLocation>
    <subcellularLocation>
        <location evidence="2">Cytoplasm</location>
        <location evidence="2">Cytoskeleton</location>
    </subcellularLocation>
</comment>
<gene>
    <name evidence="8" type="ORF">HHI36_013835</name>
</gene>
<keyword evidence="3" id="KW-0963">Cytoplasm</keyword>
<feature type="region of interest" description="Disordered" evidence="6">
    <location>
        <begin position="72"/>
        <end position="100"/>
    </location>
</feature>
<dbReference type="GO" id="GO:0005929">
    <property type="term" value="C:cilium"/>
    <property type="evidence" value="ECO:0007669"/>
    <property type="project" value="UniProtKB-SubCell"/>
</dbReference>
<protein>
    <recommendedName>
        <fullName evidence="7">Enkurin domain-containing protein</fullName>
    </recommendedName>
</protein>
<evidence type="ECO:0000313" key="8">
    <source>
        <dbReference type="EMBL" id="KAL3272356.1"/>
    </source>
</evidence>
<evidence type="ECO:0000256" key="4">
    <source>
        <dbReference type="ARBA" id="ARBA00023212"/>
    </source>
</evidence>
<dbReference type="Proteomes" id="UP001516400">
    <property type="component" value="Unassembled WGS sequence"/>
</dbReference>
<feature type="compositionally biased region" description="Basic and acidic residues" evidence="6">
    <location>
        <begin position="86"/>
        <end position="100"/>
    </location>
</feature>
<dbReference type="EMBL" id="JABFTP020000062">
    <property type="protein sequence ID" value="KAL3272356.1"/>
    <property type="molecule type" value="Genomic_DNA"/>
</dbReference>
<reference evidence="8 9" key="1">
    <citation type="journal article" date="2021" name="BMC Biol.">
        <title>Horizontally acquired antibacterial genes associated with adaptive radiation of ladybird beetles.</title>
        <authorList>
            <person name="Li H.S."/>
            <person name="Tang X.F."/>
            <person name="Huang Y.H."/>
            <person name="Xu Z.Y."/>
            <person name="Chen M.L."/>
            <person name="Du X.Y."/>
            <person name="Qiu B.Y."/>
            <person name="Chen P.T."/>
            <person name="Zhang W."/>
            <person name="Slipinski A."/>
            <person name="Escalona H.E."/>
            <person name="Waterhouse R.M."/>
            <person name="Zwick A."/>
            <person name="Pang H."/>
        </authorList>
    </citation>
    <scope>NUCLEOTIDE SEQUENCE [LARGE SCALE GENOMIC DNA]</scope>
    <source>
        <strain evidence="8">SYSU2018</strain>
    </source>
</reference>
<dbReference type="PANTHER" id="PTHR21490:SF2">
    <property type="entry name" value="ENKURIN DOMAIN-CONTAINING PROTEIN 1"/>
    <property type="match status" value="1"/>
</dbReference>
<evidence type="ECO:0000313" key="9">
    <source>
        <dbReference type="Proteomes" id="UP001516400"/>
    </source>
</evidence>
<dbReference type="GO" id="GO:0005856">
    <property type="term" value="C:cytoskeleton"/>
    <property type="evidence" value="ECO:0007669"/>
    <property type="project" value="UniProtKB-SubCell"/>
</dbReference>
<keyword evidence="4" id="KW-0206">Cytoskeleton</keyword>
<organism evidence="8 9">
    <name type="scientific">Cryptolaemus montrouzieri</name>
    <dbReference type="NCBI Taxonomy" id="559131"/>
    <lineage>
        <taxon>Eukaryota</taxon>
        <taxon>Metazoa</taxon>
        <taxon>Ecdysozoa</taxon>
        <taxon>Arthropoda</taxon>
        <taxon>Hexapoda</taxon>
        <taxon>Insecta</taxon>
        <taxon>Pterygota</taxon>
        <taxon>Neoptera</taxon>
        <taxon>Endopterygota</taxon>
        <taxon>Coleoptera</taxon>
        <taxon>Polyphaga</taxon>
        <taxon>Cucujiformia</taxon>
        <taxon>Coccinelloidea</taxon>
        <taxon>Coccinellidae</taxon>
        <taxon>Scymninae</taxon>
        <taxon>Scymnini</taxon>
        <taxon>Cryptolaemus</taxon>
    </lineage>
</organism>
<name>A0ABD2N140_9CUCU</name>
<evidence type="ECO:0000256" key="2">
    <source>
        <dbReference type="ARBA" id="ARBA00004245"/>
    </source>
</evidence>
<evidence type="ECO:0000259" key="7">
    <source>
        <dbReference type="PROSITE" id="PS51665"/>
    </source>
</evidence>